<sequence>MNTHDTYCNPIEILIVEDSQTFGVVLKSRIQRELSVPVTWVRSYQACETLLARGDTAFFVALLDVNLPDATRGEVIDLVLGHNIPVIVLTGTISEATRDAFWAKHIVDYILKQSSQCMDYAIKAVRRIIRNKDLKCLVVDDSRLGLHHVSSLLAAHGYRVLQAQNGREALELLARHRDVILTVTDYTMPHMDGVTLTQEIRKTFRIDEMAIIGISSADNLPASVLFLKNGANDYLAKAFQTEEFYCRVSLNIDTIIQFQTIKSLANTDFLTRLSNRRHLFESAAAATEAARDTGAPVCVAMIDIDHFKGINDTYGHAAGDLVLTRLAADLEQTFDDGHIIGRIGGEEFCVVSPGHGTAQIGERYETLRAAVAATKVESPAGGIGFTISIGLHAGSAEPFETMLKAADNKLYAAKASGRNKIVG</sequence>
<dbReference type="RefSeq" id="WP_160958573.1">
    <property type="nucleotide sequence ID" value="NZ_WVUD01000003.1"/>
</dbReference>
<dbReference type="NCBIfam" id="TIGR00254">
    <property type="entry name" value="GGDEF"/>
    <property type="match status" value="1"/>
</dbReference>
<protein>
    <recommendedName>
        <fullName evidence="1">diguanylate cyclase</fullName>
        <ecNumber evidence="1">2.7.7.65</ecNumber>
    </recommendedName>
</protein>
<feature type="domain" description="Response regulatory" evidence="4">
    <location>
        <begin position="135"/>
        <end position="252"/>
    </location>
</feature>
<dbReference type="SMART" id="SM00448">
    <property type="entry name" value="REC"/>
    <property type="match status" value="2"/>
</dbReference>
<dbReference type="GO" id="GO:0052621">
    <property type="term" value="F:diguanylate cyclase activity"/>
    <property type="evidence" value="ECO:0007669"/>
    <property type="project" value="UniProtKB-EC"/>
</dbReference>
<dbReference type="GO" id="GO:0043709">
    <property type="term" value="P:cell adhesion involved in single-species biofilm formation"/>
    <property type="evidence" value="ECO:0007669"/>
    <property type="project" value="TreeGrafter"/>
</dbReference>
<dbReference type="CDD" id="cd01949">
    <property type="entry name" value="GGDEF"/>
    <property type="match status" value="1"/>
</dbReference>
<dbReference type="EC" id="2.7.7.65" evidence="1"/>
<dbReference type="Pfam" id="PF00990">
    <property type="entry name" value="GGDEF"/>
    <property type="match status" value="1"/>
</dbReference>
<dbReference type="Gene3D" id="3.40.50.2300">
    <property type="match status" value="2"/>
</dbReference>
<feature type="domain" description="GGDEF" evidence="5">
    <location>
        <begin position="295"/>
        <end position="423"/>
    </location>
</feature>
<dbReference type="GO" id="GO:0000160">
    <property type="term" value="P:phosphorelay signal transduction system"/>
    <property type="evidence" value="ECO:0007669"/>
    <property type="project" value="InterPro"/>
</dbReference>
<dbReference type="PROSITE" id="PS50110">
    <property type="entry name" value="RESPONSE_REGULATORY"/>
    <property type="match status" value="2"/>
</dbReference>
<dbReference type="FunFam" id="3.30.70.270:FF:000001">
    <property type="entry name" value="Diguanylate cyclase domain protein"/>
    <property type="match status" value="1"/>
</dbReference>
<dbReference type="Pfam" id="PF00072">
    <property type="entry name" value="Response_reg"/>
    <property type="match status" value="1"/>
</dbReference>
<dbReference type="InterPro" id="IPR043128">
    <property type="entry name" value="Rev_trsase/Diguanyl_cyclase"/>
</dbReference>
<dbReference type="PANTHER" id="PTHR45138">
    <property type="entry name" value="REGULATORY COMPONENTS OF SENSORY TRANSDUCTION SYSTEM"/>
    <property type="match status" value="1"/>
</dbReference>
<gene>
    <name evidence="6" type="ORF">GTA51_03035</name>
</gene>
<dbReference type="InterPro" id="IPR050469">
    <property type="entry name" value="Diguanylate_Cyclase"/>
</dbReference>
<keyword evidence="3" id="KW-0597">Phosphoprotein</keyword>
<organism evidence="6 7">
    <name type="scientific">Solidesulfovibrio aerotolerans</name>
    <dbReference type="NCBI Taxonomy" id="295255"/>
    <lineage>
        <taxon>Bacteria</taxon>
        <taxon>Pseudomonadati</taxon>
        <taxon>Thermodesulfobacteriota</taxon>
        <taxon>Desulfovibrionia</taxon>
        <taxon>Desulfovibrionales</taxon>
        <taxon>Desulfovibrionaceae</taxon>
        <taxon>Solidesulfovibrio</taxon>
    </lineage>
</organism>
<dbReference type="SUPFAM" id="SSF55073">
    <property type="entry name" value="Nucleotide cyclase"/>
    <property type="match status" value="1"/>
</dbReference>
<dbReference type="GO" id="GO:1902201">
    <property type="term" value="P:negative regulation of bacterial-type flagellum-dependent cell motility"/>
    <property type="evidence" value="ECO:0007669"/>
    <property type="project" value="TreeGrafter"/>
</dbReference>
<dbReference type="PROSITE" id="PS50887">
    <property type="entry name" value="GGDEF"/>
    <property type="match status" value="1"/>
</dbReference>
<evidence type="ECO:0000259" key="5">
    <source>
        <dbReference type="PROSITE" id="PS50887"/>
    </source>
</evidence>
<dbReference type="EMBL" id="WVUD01000003">
    <property type="protein sequence ID" value="MYL82113.1"/>
    <property type="molecule type" value="Genomic_DNA"/>
</dbReference>
<dbReference type="InterPro" id="IPR001789">
    <property type="entry name" value="Sig_transdc_resp-reg_receiver"/>
</dbReference>
<dbReference type="GO" id="GO:0005886">
    <property type="term" value="C:plasma membrane"/>
    <property type="evidence" value="ECO:0007669"/>
    <property type="project" value="TreeGrafter"/>
</dbReference>
<feature type="modified residue" description="4-aspartylphosphate" evidence="3">
    <location>
        <position position="64"/>
    </location>
</feature>
<dbReference type="Proteomes" id="UP000482487">
    <property type="component" value="Unassembled WGS sequence"/>
</dbReference>
<dbReference type="SUPFAM" id="SSF52172">
    <property type="entry name" value="CheY-like"/>
    <property type="match status" value="2"/>
</dbReference>
<evidence type="ECO:0000256" key="2">
    <source>
        <dbReference type="ARBA" id="ARBA00034247"/>
    </source>
</evidence>
<name>A0A7C9MJF8_9BACT</name>
<dbReference type="InterPro" id="IPR000160">
    <property type="entry name" value="GGDEF_dom"/>
</dbReference>
<evidence type="ECO:0000259" key="4">
    <source>
        <dbReference type="PROSITE" id="PS50110"/>
    </source>
</evidence>
<accession>A0A7C9MJF8</accession>
<evidence type="ECO:0000256" key="3">
    <source>
        <dbReference type="PROSITE-ProRule" id="PRU00169"/>
    </source>
</evidence>
<dbReference type="Gene3D" id="3.30.70.270">
    <property type="match status" value="1"/>
</dbReference>
<dbReference type="OrthoDB" id="9778432at2"/>
<dbReference type="PANTHER" id="PTHR45138:SF9">
    <property type="entry name" value="DIGUANYLATE CYCLASE DGCM-RELATED"/>
    <property type="match status" value="1"/>
</dbReference>
<evidence type="ECO:0000313" key="7">
    <source>
        <dbReference type="Proteomes" id="UP000482487"/>
    </source>
</evidence>
<proteinExistence type="predicted"/>
<evidence type="ECO:0000256" key="1">
    <source>
        <dbReference type="ARBA" id="ARBA00012528"/>
    </source>
</evidence>
<dbReference type="InterPro" id="IPR011006">
    <property type="entry name" value="CheY-like_superfamily"/>
</dbReference>
<dbReference type="SMART" id="SM00267">
    <property type="entry name" value="GGDEF"/>
    <property type="match status" value="1"/>
</dbReference>
<keyword evidence="7" id="KW-1185">Reference proteome</keyword>
<comment type="catalytic activity">
    <reaction evidence="2">
        <text>2 GTP = 3',3'-c-di-GMP + 2 diphosphate</text>
        <dbReference type="Rhea" id="RHEA:24898"/>
        <dbReference type="ChEBI" id="CHEBI:33019"/>
        <dbReference type="ChEBI" id="CHEBI:37565"/>
        <dbReference type="ChEBI" id="CHEBI:58805"/>
        <dbReference type="EC" id="2.7.7.65"/>
    </reaction>
</comment>
<comment type="caution">
    <text evidence="6">The sequence shown here is derived from an EMBL/GenBank/DDBJ whole genome shotgun (WGS) entry which is preliminary data.</text>
</comment>
<dbReference type="InterPro" id="IPR029787">
    <property type="entry name" value="Nucleotide_cyclase"/>
</dbReference>
<reference evidence="6 7" key="1">
    <citation type="submission" date="2020-01" db="EMBL/GenBank/DDBJ databases">
        <title>Genome sequence of Desulfovibrio aerotolerans DSM 16695(T).</title>
        <authorList>
            <person name="Karnachuk O."/>
            <person name="Avakyan M."/>
            <person name="Mardanov A."/>
            <person name="Kadnikov V."/>
            <person name="Ravin N."/>
        </authorList>
    </citation>
    <scope>NUCLEOTIDE SEQUENCE [LARGE SCALE GENOMIC DNA]</scope>
    <source>
        <strain evidence="6 7">DSM 16695</strain>
    </source>
</reference>
<dbReference type="AlphaFoldDB" id="A0A7C9MJF8"/>
<evidence type="ECO:0000313" key="6">
    <source>
        <dbReference type="EMBL" id="MYL82113.1"/>
    </source>
</evidence>
<feature type="modified residue" description="4-aspartylphosphate" evidence="3">
    <location>
        <position position="185"/>
    </location>
</feature>
<feature type="domain" description="Response regulatory" evidence="4">
    <location>
        <begin position="12"/>
        <end position="127"/>
    </location>
</feature>